<dbReference type="AlphaFoldDB" id="A0A8J7KWS4"/>
<protein>
    <submittedName>
        <fullName evidence="1">Uncharacterized protein</fullName>
    </submittedName>
</protein>
<accession>A0A8J7KWS4</accession>
<comment type="caution">
    <text evidence="1">The sequence shown here is derived from an EMBL/GenBank/DDBJ whole genome shotgun (WGS) entry which is preliminary data.</text>
</comment>
<keyword evidence="2" id="KW-1185">Reference proteome</keyword>
<sequence length="70" mass="8184">MTLGILYLLHNYIFKPIKSLHIYIKAFLDGNTAAMKYQSQKHQDKSDTKMVVLHFKTEAQALEWLQEMGI</sequence>
<name>A0A8J7KWS4_9FIRM</name>
<evidence type="ECO:0000313" key="1">
    <source>
        <dbReference type="EMBL" id="MBH1940842.1"/>
    </source>
</evidence>
<organism evidence="1 2">
    <name type="scientific">Mobilitalea sibirica</name>
    <dbReference type="NCBI Taxonomy" id="1462919"/>
    <lineage>
        <taxon>Bacteria</taxon>
        <taxon>Bacillati</taxon>
        <taxon>Bacillota</taxon>
        <taxon>Clostridia</taxon>
        <taxon>Lachnospirales</taxon>
        <taxon>Lachnospiraceae</taxon>
        <taxon>Mobilitalea</taxon>
    </lineage>
</organism>
<reference evidence="1" key="1">
    <citation type="submission" date="2020-12" db="EMBL/GenBank/DDBJ databases">
        <title>M. sibirica DSM 26468T genome.</title>
        <authorList>
            <person name="Thieme N."/>
            <person name="Rettenmaier R."/>
            <person name="Zverlov V."/>
            <person name="Liebl W."/>
        </authorList>
    </citation>
    <scope>NUCLEOTIDE SEQUENCE</scope>
    <source>
        <strain evidence="1">DSM 26468</strain>
    </source>
</reference>
<proteinExistence type="predicted"/>
<gene>
    <name evidence="1" type="ORF">I5677_08070</name>
</gene>
<evidence type="ECO:0000313" key="2">
    <source>
        <dbReference type="Proteomes" id="UP000623269"/>
    </source>
</evidence>
<dbReference type="Proteomes" id="UP000623269">
    <property type="component" value="Unassembled WGS sequence"/>
</dbReference>
<dbReference type="EMBL" id="JAEAGR010000006">
    <property type="protein sequence ID" value="MBH1940842.1"/>
    <property type="molecule type" value="Genomic_DNA"/>
</dbReference>